<dbReference type="InterPro" id="IPR043519">
    <property type="entry name" value="NT_sf"/>
</dbReference>
<dbReference type="AlphaFoldDB" id="A0A1F6V7S8"/>
<evidence type="ECO:0000313" key="2">
    <source>
        <dbReference type="Proteomes" id="UP000177370"/>
    </source>
</evidence>
<gene>
    <name evidence="1" type="ORF">A2647_00225</name>
</gene>
<evidence type="ECO:0000313" key="1">
    <source>
        <dbReference type="EMBL" id="OGI65791.1"/>
    </source>
</evidence>
<proteinExistence type="predicted"/>
<protein>
    <submittedName>
        <fullName evidence="1">Uncharacterized protein</fullName>
    </submittedName>
</protein>
<organism evidence="1 2">
    <name type="scientific">Candidatus Nomurabacteria bacterium RIFCSPHIGHO2_01_FULL_40_24b</name>
    <dbReference type="NCBI Taxonomy" id="1801739"/>
    <lineage>
        <taxon>Bacteria</taxon>
        <taxon>Candidatus Nomuraibacteriota</taxon>
    </lineage>
</organism>
<reference evidence="1 2" key="1">
    <citation type="journal article" date="2016" name="Nat. Commun.">
        <title>Thousands of microbial genomes shed light on interconnected biogeochemical processes in an aquifer system.</title>
        <authorList>
            <person name="Anantharaman K."/>
            <person name="Brown C.T."/>
            <person name="Hug L.A."/>
            <person name="Sharon I."/>
            <person name="Castelle C.J."/>
            <person name="Probst A.J."/>
            <person name="Thomas B.C."/>
            <person name="Singh A."/>
            <person name="Wilkins M.J."/>
            <person name="Karaoz U."/>
            <person name="Brodie E.L."/>
            <person name="Williams K.H."/>
            <person name="Hubbard S.S."/>
            <person name="Banfield J.F."/>
        </authorList>
    </citation>
    <scope>NUCLEOTIDE SEQUENCE [LARGE SCALE GENOMIC DNA]</scope>
</reference>
<dbReference type="SUPFAM" id="SSF81301">
    <property type="entry name" value="Nucleotidyltransferase"/>
    <property type="match status" value="1"/>
</dbReference>
<sequence length="232" mass="26969">MQEDPIKVLYTPSQELRYELSEDEISRKRFAAVVKIYKEIQSLVPDIPISFVLYGSLAKGKILDEETAKVTDIDLEIFYDGEAADKSDNFRYLTEDAVINRFKKVKDDLKQKDIQFDISPIDGQSIDGAIFMLEFNERHIDSEMFDAKKGIENAKFRIAMLFGLSIGEALKKYRNEFLKKLSDMEDSEEAERIWDKIKGCVEEIERKGEIPDKARHQFPQTLQDASRFYELN</sequence>
<dbReference type="Proteomes" id="UP000177370">
    <property type="component" value="Unassembled WGS sequence"/>
</dbReference>
<name>A0A1F6V7S8_9BACT</name>
<comment type="caution">
    <text evidence="1">The sequence shown here is derived from an EMBL/GenBank/DDBJ whole genome shotgun (WGS) entry which is preliminary data.</text>
</comment>
<dbReference type="EMBL" id="MFTP01000012">
    <property type="protein sequence ID" value="OGI65791.1"/>
    <property type="molecule type" value="Genomic_DNA"/>
</dbReference>
<accession>A0A1F6V7S8</accession>